<dbReference type="PANTHER" id="PTHR47331">
    <property type="entry name" value="PHD-TYPE DOMAIN-CONTAINING PROTEIN"/>
    <property type="match status" value="1"/>
</dbReference>
<gene>
    <name evidence="1" type="ORF">CGI_10028217</name>
</gene>
<evidence type="ECO:0000313" key="1">
    <source>
        <dbReference type="EMBL" id="EKC42028.1"/>
    </source>
</evidence>
<accession>K1R8E2</accession>
<proteinExistence type="predicted"/>
<dbReference type="HOGENOM" id="CLU_824533_0_0_1"/>
<sequence length="337" mass="39220">MDRQTDRDTKKILSLKKLYFVMADGATGETRPRTHTEKGLEYHLDRKSKYRRGCENKLVSLSEDIEELLTTSTDVNEVKELYKKWLKVYDELLFTHESLQGLLKLSTGSGESDDKEFQDRNSRFHKVKDSVEQWFGKHSVQPTPKKIPSDVKSRLSSASRTSSQISLEKLKESQRKAELLAKASALDEQRKLEAAKLELKMKEEELKIKTELQISDARSKLLEELEKSELRDQELENSLINENIDRIVTFDLDRENEFTCDNSTPRIPHRSVQRLVRPELSTPIYEPSSEIQTVARELNKPKADLQKFDGNPMNYTRFLRQFNARICSNTESYLCKR</sequence>
<name>K1R8E2_MAGGI</name>
<reference evidence="1" key="1">
    <citation type="journal article" date="2012" name="Nature">
        <title>The oyster genome reveals stress adaptation and complexity of shell formation.</title>
        <authorList>
            <person name="Zhang G."/>
            <person name="Fang X."/>
            <person name="Guo X."/>
            <person name="Li L."/>
            <person name="Luo R."/>
            <person name="Xu F."/>
            <person name="Yang P."/>
            <person name="Zhang L."/>
            <person name="Wang X."/>
            <person name="Qi H."/>
            <person name="Xiong Z."/>
            <person name="Que H."/>
            <person name="Xie Y."/>
            <person name="Holland P.W."/>
            <person name="Paps J."/>
            <person name="Zhu Y."/>
            <person name="Wu F."/>
            <person name="Chen Y."/>
            <person name="Wang J."/>
            <person name="Peng C."/>
            <person name="Meng J."/>
            <person name="Yang L."/>
            <person name="Liu J."/>
            <person name="Wen B."/>
            <person name="Zhang N."/>
            <person name="Huang Z."/>
            <person name="Zhu Q."/>
            <person name="Feng Y."/>
            <person name="Mount A."/>
            <person name="Hedgecock D."/>
            <person name="Xu Z."/>
            <person name="Liu Y."/>
            <person name="Domazet-Loso T."/>
            <person name="Du Y."/>
            <person name="Sun X."/>
            <person name="Zhang S."/>
            <person name="Liu B."/>
            <person name="Cheng P."/>
            <person name="Jiang X."/>
            <person name="Li J."/>
            <person name="Fan D."/>
            <person name="Wang W."/>
            <person name="Fu W."/>
            <person name="Wang T."/>
            <person name="Wang B."/>
            <person name="Zhang J."/>
            <person name="Peng Z."/>
            <person name="Li Y."/>
            <person name="Li N."/>
            <person name="Wang J."/>
            <person name="Chen M."/>
            <person name="He Y."/>
            <person name="Tan F."/>
            <person name="Song X."/>
            <person name="Zheng Q."/>
            <person name="Huang R."/>
            <person name="Yang H."/>
            <person name="Du X."/>
            <person name="Chen L."/>
            <person name="Yang M."/>
            <person name="Gaffney P.M."/>
            <person name="Wang S."/>
            <person name="Luo L."/>
            <person name="She Z."/>
            <person name="Ming Y."/>
            <person name="Huang W."/>
            <person name="Zhang S."/>
            <person name="Huang B."/>
            <person name="Zhang Y."/>
            <person name="Qu T."/>
            <person name="Ni P."/>
            <person name="Miao G."/>
            <person name="Wang J."/>
            <person name="Wang Q."/>
            <person name="Steinberg C.E."/>
            <person name="Wang H."/>
            <person name="Li N."/>
            <person name="Qian L."/>
            <person name="Zhang G."/>
            <person name="Li Y."/>
            <person name="Yang H."/>
            <person name="Liu X."/>
            <person name="Wang J."/>
            <person name="Yin Y."/>
            <person name="Wang J."/>
        </authorList>
    </citation>
    <scope>NUCLEOTIDE SEQUENCE [LARGE SCALE GENOMIC DNA]</scope>
    <source>
        <strain evidence="1">05x7-T-G4-1.051#20</strain>
    </source>
</reference>
<organism evidence="1">
    <name type="scientific">Magallana gigas</name>
    <name type="common">Pacific oyster</name>
    <name type="synonym">Crassostrea gigas</name>
    <dbReference type="NCBI Taxonomy" id="29159"/>
    <lineage>
        <taxon>Eukaryota</taxon>
        <taxon>Metazoa</taxon>
        <taxon>Spiralia</taxon>
        <taxon>Lophotrochozoa</taxon>
        <taxon>Mollusca</taxon>
        <taxon>Bivalvia</taxon>
        <taxon>Autobranchia</taxon>
        <taxon>Pteriomorphia</taxon>
        <taxon>Ostreida</taxon>
        <taxon>Ostreoidea</taxon>
        <taxon>Ostreidae</taxon>
        <taxon>Magallana</taxon>
    </lineage>
</organism>
<dbReference type="AlphaFoldDB" id="K1R8E2"/>
<protein>
    <submittedName>
        <fullName evidence="1">Uncharacterized protein</fullName>
    </submittedName>
</protein>
<dbReference type="InParanoid" id="K1R8E2"/>
<dbReference type="EMBL" id="JH818444">
    <property type="protein sequence ID" value="EKC42028.1"/>
    <property type="molecule type" value="Genomic_DNA"/>
</dbReference>